<dbReference type="CDD" id="cd07040">
    <property type="entry name" value="HP"/>
    <property type="match status" value="1"/>
</dbReference>
<keyword evidence="3" id="KW-1185">Reference proteome</keyword>
<dbReference type="RefSeq" id="WP_161722506.1">
    <property type="nucleotide sequence ID" value="NZ_JAAAXI010000004.1"/>
</dbReference>
<accession>A0ABW9YX31</accession>
<protein>
    <submittedName>
        <fullName evidence="2">Histidine phosphatase family protein</fullName>
    </submittedName>
</protein>
<gene>
    <name evidence="2" type="ORF">GR303_07770</name>
</gene>
<proteinExistence type="predicted"/>
<name>A0ABW9YX31_9HYPH</name>
<reference evidence="2 3" key="1">
    <citation type="submission" date="2020-01" db="EMBL/GenBank/DDBJ databases">
        <title>Microvirga sp. nov., an arsenate reduction bacterium isolated from Tibet hotspring sediments.</title>
        <authorList>
            <person name="Yuan C.-G."/>
        </authorList>
    </citation>
    <scope>NUCLEOTIDE SEQUENCE [LARGE SCALE GENOMIC DNA]</scope>
    <source>
        <strain evidence="2 3">SYSU G3D203</strain>
    </source>
</reference>
<dbReference type="Proteomes" id="UP000818323">
    <property type="component" value="Unassembled WGS sequence"/>
</dbReference>
<dbReference type="Pfam" id="PF00300">
    <property type="entry name" value="His_Phos_1"/>
    <property type="match status" value="1"/>
</dbReference>
<evidence type="ECO:0000256" key="1">
    <source>
        <dbReference type="SAM" id="SignalP"/>
    </source>
</evidence>
<comment type="caution">
    <text evidence="2">The sequence shown here is derived from an EMBL/GenBank/DDBJ whole genome shotgun (WGS) entry which is preliminary data.</text>
</comment>
<dbReference type="EMBL" id="JAAAXJ010000003">
    <property type="protein sequence ID" value="NBJ24251.1"/>
    <property type="molecule type" value="Genomic_DNA"/>
</dbReference>
<evidence type="ECO:0000313" key="3">
    <source>
        <dbReference type="Proteomes" id="UP000818323"/>
    </source>
</evidence>
<dbReference type="InterPro" id="IPR013078">
    <property type="entry name" value="His_Pase_superF_clade-1"/>
</dbReference>
<dbReference type="InterPro" id="IPR029033">
    <property type="entry name" value="His_PPase_superfam"/>
</dbReference>
<evidence type="ECO:0000313" key="2">
    <source>
        <dbReference type="EMBL" id="NBJ24251.1"/>
    </source>
</evidence>
<feature type="chain" id="PRO_5045774661" evidence="1">
    <location>
        <begin position="22"/>
        <end position="185"/>
    </location>
</feature>
<sequence>MAPLPALLSLMLLSWMLPAQASDEAWQALRQGGTVAILRHARAPGTGDPAGFRLDDCATQRNLSAEGRQQAQTIGEQFRTRGIPVERVLSSRWCRALDTARLAFGAVTEPFPPLDSFFGGREREESQTQALRQTVQEWRSRGVLVLVTHQVNITALTGVFPSEGEALVLRPRPGAGFDLIGRIRF</sequence>
<organism evidence="2 3">
    <name type="scientific">Microvirga arsenatis</name>
    <dbReference type="NCBI Taxonomy" id="2692265"/>
    <lineage>
        <taxon>Bacteria</taxon>
        <taxon>Pseudomonadati</taxon>
        <taxon>Pseudomonadota</taxon>
        <taxon>Alphaproteobacteria</taxon>
        <taxon>Hyphomicrobiales</taxon>
        <taxon>Methylobacteriaceae</taxon>
        <taxon>Microvirga</taxon>
    </lineage>
</organism>
<keyword evidence="1" id="KW-0732">Signal</keyword>
<dbReference type="SUPFAM" id="SSF53254">
    <property type="entry name" value="Phosphoglycerate mutase-like"/>
    <property type="match status" value="1"/>
</dbReference>
<feature type="signal peptide" evidence="1">
    <location>
        <begin position="1"/>
        <end position="21"/>
    </location>
</feature>
<dbReference type="Gene3D" id="3.40.50.1240">
    <property type="entry name" value="Phosphoglycerate mutase-like"/>
    <property type="match status" value="1"/>
</dbReference>